<evidence type="ECO:0000313" key="1">
    <source>
        <dbReference type="EMBL" id="TRW46238.1"/>
    </source>
</evidence>
<dbReference type="Proteomes" id="UP000318693">
    <property type="component" value="Unassembled WGS sequence"/>
</dbReference>
<sequence>MDGTLVDTEPYWMASETALVSRHGGTWTHEQGLQLVGNDLITSARIIRAQTGIPGTDEEIVEQVLAGVVERVRTHGAPWRPGALDLLARLRGAGVPCALVTMSYDVFAAAVLEAAPPGTFDVVVTGDQVTRGKPHPEAYLTAADRLGVEVTRCVAIEDSPTGVVSALASGARTIAVPMMLPIEARPGLSRLRTLEDVELDLLARIADGDVVDDLEPAGRTSR</sequence>
<dbReference type="Pfam" id="PF13419">
    <property type="entry name" value="HAD_2"/>
    <property type="match status" value="1"/>
</dbReference>
<dbReference type="Gene3D" id="3.40.50.1000">
    <property type="entry name" value="HAD superfamily/HAD-like"/>
    <property type="match status" value="1"/>
</dbReference>
<accession>A0A552WTR5</accession>
<dbReference type="CDD" id="cd07505">
    <property type="entry name" value="HAD_BPGM-like"/>
    <property type="match status" value="1"/>
</dbReference>
<name>A0A552WTR5_9MICO</name>
<reference evidence="1 2" key="1">
    <citation type="submission" date="2019-07" db="EMBL/GenBank/DDBJ databases">
        <title>Georgenia wutianyii sp. nov. and Georgenia *** sp. nov. isolated from plateau pika (Ochotona curzoniae) in the Qinghai-Tibet plateau of China.</title>
        <authorList>
            <person name="Tian Z."/>
        </authorList>
    </citation>
    <scope>NUCLEOTIDE SEQUENCE [LARGE SCALE GENOMIC DNA]</scope>
    <source>
        <strain evidence="1 2">Z446</strain>
    </source>
</reference>
<dbReference type="NCBIfam" id="TIGR01509">
    <property type="entry name" value="HAD-SF-IA-v3"/>
    <property type="match status" value="1"/>
</dbReference>
<dbReference type="InterPro" id="IPR006439">
    <property type="entry name" value="HAD-SF_hydro_IA"/>
</dbReference>
<evidence type="ECO:0000313" key="2">
    <source>
        <dbReference type="Proteomes" id="UP000318693"/>
    </source>
</evidence>
<dbReference type="SUPFAM" id="SSF56784">
    <property type="entry name" value="HAD-like"/>
    <property type="match status" value="1"/>
</dbReference>
<organism evidence="1 2">
    <name type="scientific">Georgenia yuyongxinii</name>
    <dbReference type="NCBI Taxonomy" id="2589797"/>
    <lineage>
        <taxon>Bacteria</taxon>
        <taxon>Bacillati</taxon>
        <taxon>Actinomycetota</taxon>
        <taxon>Actinomycetes</taxon>
        <taxon>Micrococcales</taxon>
        <taxon>Bogoriellaceae</taxon>
        <taxon>Georgenia</taxon>
    </lineage>
</organism>
<dbReference type="InterPro" id="IPR023198">
    <property type="entry name" value="PGP-like_dom2"/>
</dbReference>
<dbReference type="InterPro" id="IPR041492">
    <property type="entry name" value="HAD_2"/>
</dbReference>
<dbReference type="InterPro" id="IPR036412">
    <property type="entry name" value="HAD-like_sf"/>
</dbReference>
<dbReference type="InterPro" id="IPR023214">
    <property type="entry name" value="HAD_sf"/>
</dbReference>
<dbReference type="PANTHER" id="PTHR18901">
    <property type="entry name" value="2-DEOXYGLUCOSE-6-PHOSPHATE PHOSPHATASE 2"/>
    <property type="match status" value="1"/>
</dbReference>
<dbReference type="Gene3D" id="1.10.150.240">
    <property type="entry name" value="Putative phosphatase, domain 2"/>
    <property type="match status" value="1"/>
</dbReference>
<dbReference type="PANTHER" id="PTHR18901:SF38">
    <property type="entry name" value="PSEUDOURIDINE-5'-PHOSPHATASE"/>
    <property type="match status" value="1"/>
</dbReference>
<proteinExistence type="predicted"/>
<comment type="caution">
    <text evidence="1">The sequence shown here is derived from an EMBL/GenBank/DDBJ whole genome shotgun (WGS) entry which is preliminary data.</text>
</comment>
<dbReference type="EMBL" id="VJXR01000012">
    <property type="protein sequence ID" value="TRW46238.1"/>
    <property type="molecule type" value="Genomic_DNA"/>
</dbReference>
<protein>
    <submittedName>
        <fullName evidence="1">HAD family phosphatase</fullName>
    </submittedName>
</protein>
<dbReference type="AlphaFoldDB" id="A0A552WTR5"/>
<gene>
    <name evidence="1" type="ORF">FJ693_06385</name>
</gene>
<keyword evidence="2" id="KW-1185">Reference proteome</keyword>